<dbReference type="InterPro" id="IPR013320">
    <property type="entry name" value="ConA-like_dom_sf"/>
</dbReference>
<dbReference type="Pfam" id="PF09603">
    <property type="entry name" value="Fib_succ_major"/>
    <property type="match status" value="1"/>
</dbReference>
<feature type="compositionally biased region" description="Basic and acidic residues" evidence="1">
    <location>
        <begin position="344"/>
        <end position="362"/>
    </location>
</feature>
<evidence type="ECO:0000313" key="3">
    <source>
        <dbReference type="EMBL" id="GAG63281.1"/>
    </source>
</evidence>
<accession>X1ATU2</accession>
<dbReference type="InterPro" id="IPR013783">
    <property type="entry name" value="Ig-like_fold"/>
</dbReference>
<dbReference type="Gene3D" id="2.60.40.10">
    <property type="entry name" value="Immunoglobulins"/>
    <property type="match status" value="1"/>
</dbReference>
<feature type="domain" description="Fibrobacter succinogenes major paralogous" evidence="2">
    <location>
        <begin position="234"/>
        <end position="392"/>
    </location>
</feature>
<dbReference type="EMBL" id="BART01002520">
    <property type="protein sequence ID" value="GAG63281.1"/>
    <property type="molecule type" value="Genomic_DNA"/>
</dbReference>
<dbReference type="Pfam" id="PF13385">
    <property type="entry name" value="Laminin_G_3"/>
    <property type="match status" value="1"/>
</dbReference>
<dbReference type="NCBIfam" id="TIGR02145">
    <property type="entry name" value="Fib_succ_major"/>
    <property type="match status" value="1"/>
</dbReference>
<reference evidence="3" key="1">
    <citation type="journal article" date="2014" name="Front. Microbiol.">
        <title>High frequency of phylogenetically diverse reductive dehalogenase-homologous genes in deep subseafloor sedimentary metagenomes.</title>
        <authorList>
            <person name="Kawai M."/>
            <person name="Futagami T."/>
            <person name="Toyoda A."/>
            <person name="Takaki Y."/>
            <person name="Nishi S."/>
            <person name="Hori S."/>
            <person name="Arai W."/>
            <person name="Tsubouchi T."/>
            <person name="Morono Y."/>
            <person name="Uchiyama I."/>
            <person name="Ito T."/>
            <person name="Fujiyama A."/>
            <person name="Inagaki F."/>
            <person name="Takami H."/>
        </authorList>
    </citation>
    <scope>NUCLEOTIDE SEQUENCE</scope>
    <source>
        <strain evidence="3">Expedition CK06-06</strain>
    </source>
</reference>
<evidence type="ECO:0000259" key="2">
    <source>
        <dbReference type="Pfam" id="PF09603"/>
    </source>
</evidence>
<dbReference type="Gene3D" id="2.60.120.200">
    <property type="match status" value="1"/>
</dbReference>
<feature type="compositionally biased region" description="Polar residues" evidence="1">
    <location>
        <begin position="365"/>
        <end position="376"/>
    </location>
</feature>
<evidence type="ECO:0000256" key="1">
    <source>
        <dbReference type="SAM" id="MobiDB-lite"/>
    </source>
</evidence>
<dbReference type="InterPro" id="IPR011871">
    <property type="entry name" value="Fib_succ_major"/>
</dbReference>
<feature type="region of interest" description="Disordered" evidence="1">
    <location>
        <begin position="340"/>
        <end position="378"/>
    </location>
</feature>
<comment type="caution">
    <text evidence="3">The sequence shown here is derived from an EMBL/GenBank/DDBJ whole genome shotgun (WGS) entry which is preliminary data.</text>
</comment>
<protein>
    <recommendedName>
        <fullName evidence="2">Fibrobacter succinogenes major paralogous domain-containing protein</fullName>
    </recommendedName>
</protein>
<organism evidence="3">
    <name type="scientific">marine sediment metagenome</name>
    <dbReference type="NCBI Taxonomy" id="412755"/>
    <lineage>
        <taxon>unclassified sequences</taxon>
        <taxon>metagenomes</taxon>
        <taxon>ecological metagenomes</taxon>
    </lineage>
</organism>
<dbReference type="AlphaFoldDB" id="X1ATU2"/>
<dbReference type="SUPFAM" id="SSF49899">
    <property type="entry name" value="Concanavalin A-like lectins/glucanases"/>
    <property type="match status" value="1"/>
</dbReference>
<feature type="non-terminal residue" evidence="3">
    <location>
        <position position="394"/>
    </location>
</feature>
<sequence length="394" mass="44581">MRGSLIERTDAVNAHNEMTSIEMENGVLQGCIRNGNIDQNLSYSTSPDIYNDNNWHFVVITRNSTGCRFYVNNVLKDNTTSTFDFQNLNTNFWIGKSYDSSPRYFYGITDDIRIYKRVLSDSEISQLYANYYPSDTFYVHPGDKEVQLNWDTINWSYKDKVYIYRDLALHDSVNITSINDTSYTDLNLINYQEYSWFIRSKDDWGNMSISSDTITTFPCEIVTDYDGNSYKTTKIGNQIWMAENLNSTRYADGTPLVSGTGAGDITGDYTTKYYFWYDDDSITYADTYGALYTWAAVMNGTSSSDNNPSGVQGVCPDGWHLPSDTAWKELEMYLGMSQTDADNEGWRGTDEGGKLKETDTAHWDSPNTGATNSSGFTALPSGYRDNSAGYNNIG</sequence>
<proteinExistence type="predicted"/>
<name>X1ATU2_9ZZZZ</name>
<gene>
    <name evidence="3" type="ORF">S01H4_07633</name>
</gene>